<keyword evidence="2" id="KW-1185">Reference proteome</keyword>
<accession>A0A7X3MIP1</accession>
<name>A0A7X3MIP1_9FIRM</name>
<organism evidence="1 2">
    <name type="scientific">Sporofaciens musculi</name>
    <dbReference type="NCBI Taxonomy" id="2681861"/>
    <lineage>
        <taxon>Bacteria</taxon>
        <taxon>Bacillati</taxon>
        <taxon>Bacillota</taxon>
        <taxon>Clostridia</taxon>
        <taxon>Lachnospirales</taxon>
        <taxon>Lachnospiraceae</taxon>
        <taxon>Sporofaciens</taxon>
    </lineage>
</organism>
<dbReference type="AlphaFoldDB" id="A0A7X3MIP1"/>
<reference evidence="1 2" key="1">
    <citation type="submission" date="2019-12" db="EMBL/GenBank/DDBJ databases">
        <title>Sporaefaciens musculi gen. nov., sp. nov., a novel bacterium isolated from the caecum of an obese mouse.</title>
        <authorList>
            <person name="Rasmussen T.S."/>
            <person name="Streidl T."/>
            <person name="Hitch T.C.A."/>
            <person name="Wortmann E."/>
            <person name="Deptula P."/>
            <person name="Hansen M."/>
            <person name="Nielsen D.S."/>
            <person name="Clavel T."/>
            <person name="Vogensen F.K."/>
        </authorList>
    </citation>
    <scope>NUCLEOTIDE SEQUENCE [LARGE SCALE GENOMIC DNA]</scope>
    <source>
        <strain evidence="1 2">WCA-9-b2</strain>
    </source>
</reference>
<dbReference type="Proteomes" id="UP000460412">
    <property type="component" value="Unassembled WGS sequence"/>
</dbReference>
<proteinExistence type="predicted"/>
<evidence type="ECO:0000313" key="1">
    <source>
        <dbReference type="EMBL" id="MXP77153.1"/>
    </source>
</evidence>
<sequence>MKEKTNQEIIDEFDYLSNAASSQDCTGLIPSEPTSTEEVEAYEELYHFLPPHGRASSIKPDERLK</sequence>
<dbReference type="EMBL" id="WUQX01000001">
    <property type="protein sequence ID" value="MXP77153.1"/>
    <property type="molecule type" value="Genomic_DNA"/>
</dbReference>
<protein>
    <submittedName>
        <fullName evidence="1">Uncharacterized protein</fullName>
    </submittedName>
</protein>
<comment type="caution">
    <text evidence="1">The sequence shown here is derived from an EMBL/GenBank/DDBJ whole genome shotgun (WGS) entry which is preliminary data.</text>
</comment>
<evidence type="ECO:0000313" key="2">
    <source>
        <dbReference type="Proteomes" id="UP000460412"/>
    </source>
</evidence>
<gene>
    <name evidence="1" type="ORF">GN277_17765</name>
</gene>
<dbReference type="RefSeq" id="WP_159752250.1">
    <property type="nucleotide sequence ID" value="NZ_CASZNZ010000037.1"/>
</dbReference>